<name>A0A1M4UJG2_VIBGA</name>
<organism evidence="2 3">
    <name type="scientific">Vibrio gazogenes DSM 21264 = NBRC 103151</name>
    <dbReference type="NCBI Taxonomy" id="1123492"/>
    <lineage>
        <taxon>Bacteria</taxon>
        <taxon>Pseudomonadati</taxon>
        <taxon>Pseudomonadota</taxon>
        <taxon>Gammaproteobacteria</taxon>
        <taxon>Vibrionales</taxon>
        <taxon>Vibrionaceae</taxon>
        <taxon>Vibrio</taxon>
    </lineage>
</organism>
<dbReference type="InterPro" id="IPR012337">
    <property type="entry name" value="RNaseH-like_sf"/>
</dbReference>
<dbReference type="GO" id="GO:0003676">
    <property type="term" value="F:nucleic acid binding"/>
    <property type="evidence" value="ECO:0007669"/>
    <property type="project" value="InterPro"/>
</dbReference>
<feature type="domain" description="3'-5' exoribonuclease Rv2179c-like" evidence="1">
    <location>
        <begin position="2"/>
        <end position="176"/>
    </location>
</feature>
<keyword evidence="3" id="KW-1185">Reference proteome</keyword>
<dbReference type="Pfam" id="PF16473">
    <property type="entry name" value="Rv2179c-like"/>
    <property type="match status" value="1"/>
</dbReference>
<dbReference type="EMBL" id="FQUH01000002">
    <property type="protein sequence ID" value="SHE56693.1"/>
    <property type="molecule type" value="Genomic_DNA"/>
</dbReference>
<sequence length="184" mass="21425">MRIFLDTEFTGLTQHTELLSLALLDENGREFYAEFTERHGQSVDPWLEKHVIRHMHWLNHPESQPEVIISAEKTWLFAPAANIVAALREWLMAYDHIEMWADCPAYDWVLFCQLFGGSMHLPQPLSYIVHDLATLLTCHDIDPLISRATLLPADQHPQGHQHNAMYDAYLLRACVQRFRPQQQL</sequence>
<dbReference type="SUPFAM" id="SSF53098">
    <property type="entry name" value="Ribonuclease H-like"/>
    <property type="match status" value="1"/>
</dbReference>
<evidence type="ECO:0000313" key="3">
    <source>
        <dbReference type="Proteomes" id="UP000184159"/>
    </source>
</evidence>
<protein>
    <recommendedName>
        <fullName evidence="1">3'-5' exoribonuclease Rv2179c-like domain-containing protein</fullName>
    </recommendedName>
</protein>
<evidence type="ECO:0000313" key="2">
    <source>
        <dbReference type="EMBL" id="SHE56693.1"/>
    </source>
</evidence>
<dbReference type="RefSeq" id="WP_072955136.1">
    <property type="nucleotide sequence ID" value="NZ_FQUH01000002.1"/>
</dbReference>
<dbReference type="InterPro" id="IPR033390">
    <property type="entry name" value="Rv2179c-like"/>
</dbReference>
<dbReference type="InterPro" id="IPR036397">
    <property type="entry name" value="RNaseH_sf"/>
</dbReference>
<dbReference type="AlphaFoldDB" id="A0A1M4UJG2"/>
<evidence type="ECO:0000259" key="1">
    <source>
        <dbReference type="Pfam" id="PF16473"/>
    </source>
</evidence>
<gene>
    <name evidence="2" type="ORF">SAMN02745781_00469</name>
</gene>
<reference evidence="3" key="1">
    <citation type="submission" date="2016-11" db="EMBL/GenBank/DDBJ databases">
        <authorList>
            <person name="Varghese N."/>
            <person name="Submissions S."/>
        </authorList>
    </citation>
    <scope>NUCLEOTIDE SEQUENCE [LARGE SCALE GENOMIC DNA]</scope>
    <source>
        <strain evidence="3">DSM 21264</strain>
    </source>
</reference>
<accession>A0A1M4UJG2</accession>
<proteinExistence type="predicted"/>
<dbReference type="Proteomes" id="UP000184159">
    <property type="component" value="Unassembled WGS sequence"/>
</dbReference>
<dbReference type="Gene3D" id="3.30.420.10">
    <property type="entry name" value="Ribonuclease H-like superfamily/Ribonuclease H"/>
    <property type="match status" value="1"/>
</dbReference>